<comment type="caution">
    <text evidence="1">Lacks conserved residue(s) required for the propagation of feature annotation.</text>
</comment>
<keyword evidence="6" id="KW-1185">Reference proteome</keyword>
<name>A0ABS6AFP1_9RHOB</name>
<dbReference type="InterPro" id="IPR002641">
    <property type="entry name" value="PNPLA_dom"/>
</dbReference>
<dbReference type="EMBL" id="JAHKNG010000005">
    <property type="protein sequence ID" value="MBU3029417.1"/>
    <property type="molecule type" value="Genomic_DNA"/>
</dbReference>
<feature type="transmembrane region" description="Helical" evidence="3">
    <location>
        <begin position="277"/>
        <end position="296"/>
    </location>
</feature>
<feature type="transmembrane region" description="Helical" evidence="3">
    <location>
        <begin position="80"/>
        <end position="102"/>
    </location>
</feature>
<sequence>MADVSDPSDKPEETSIPETPEKPRRESTPHPSFSEEFGNALEYAWGPVLISVLFSAALALPDASHEALMSVAENAMRPPVGSVAALFTLIAFFFLPPTLHLSTKYALETPRHFQKHNAQVERVLLTWVGRLPLLAASVAILRVLFGEDHISLGATAFLILLLVLSLSLTLSGIWVFLPEKTRNRLAGAVSRGRVSAASQPSDPAGPITRRLAALYGLQRRVGIDYRPHALAACAVILVLLAIFPLWSVWLGPVAVAIIFVSVAAQCLAFLTRQSVRLSYGQIPLILVVMGLVMAGTGRPGSIAFLILAALYGLAVFIHPARASWPERITAAMILALAIGLTAWGYKRQDRCPVLAGCYLVETAPPETAPAAMADAYPVWLAQRAAEAPVRLIAAEGGGLFSAYYTALYLAKRADAEGPDFTDSIFAISGVSGGSVGAAAFWAIRASGACEDAPRGDDCHQRIARAILGRDYLSPVLARLFTTDLADTILPFSSVTDGARLDRARQLELALTGHSVAAAGDGAMALARPLAASWTPEARLPALFLNTTRVAAGDRVILSPFTDLSPDESSGGIDGPAIEVATAAFMSARFPIVTAAARVATGTGIQQIVDGGYFDNSGIETIHDILNIIRPATPNPVEVIVLTTEDPATASGDTSRLKGTFGTPLSAFLGAWHSRMVLSQRRTSAAFEDQGDGTGRTTTITPFALRLRDLNYTVSWYLDRNSFCRIEANLNTDLEPVLAEADPAVLTRPANCGD</sequence>
<keyword evidence="1" id="KW-0443">Lipid metabolism</keyword>
<dbReference type="RefSeq" id="WP_216032112.1">
    <property type="nucleotide sequence ID" value="NZ_JAHKNG010000005.1"/>
</dbReference>
<evidence type="ECO:0000313" key="6">
    <source>
        <dbReference type="Proteomes" id="UP001166191"/>
    </source>
</evidence>
<evidence type="ECO:0000313" key="5">
    <source>
        <dbReference type="EMBL" id="MBU3029417.1"/>
    </source>
</evidence>
<evidence type="ECO:0000256" key="2">
    <source>
        <dbReference type="SAM" id="MobiDB-lite"/>
    </source>
</evidence>
<feature type="transmembrane region" description="Helical" evidence="3">
    <location>
        <begin position="253"/>
        <end position="270"/>
    </location>
</feature>
<dbReference type="PROSITE" id="PS51635">
    <property type="entry name" value="PNPLA"/>
    <property type="match status" value="1"/>
</dbReference>
<keyword evidence="1" id="KW-0442">Lipid degradation</keyword>
<accession>A0ABS6AFP1</accession>
<feature type="transmembrane region" description="Helical" evidence="3">
    <location>
        <begin position="157"/>
        <end position="177"/>
    </location>
</feature>
<keyword evidence="3" id="KW-1133">Transmembrane helix</keyword>
<organism evidence="5 6">
    <name type="scientific">Paracoccus marinaquae</name>
    <dbReference type="NCBI Taxonomy" id="2841926"/>
    <lineage>
        <taxon>Bacteria</taxon>
        <taxon>Pseudomonadati</taxon>
        <taxon>Pseudomonadota</taxon>
        <taxon>Alphaproteobacteria</taxon>
        <taxon>Rhodobacterales</taxon>
        <taxon>Paracoccaceae</taxon>
        <taxon>Paracoccus</taxon>
    </lineage>
</organism>
<feature type="short sequence motif" description="DGA/G" evidence="1">
    <location>
        <begin position="609"/>
        <end position="611"/>
    </location>
</feature>
<keyword evidence="1" id="KW-0378">Hydrolase</keyword>
<evidence type="ECO:0000256" key="1">
    <source>
        <dbReference type="PROSITE-ProRule" id="PRU01161"/>
    </source>
</evidence>
<feature type="active site" description="Nucleophile" evidence="1">
    <location>
        <position position="431"/>
    </location>
</feature>
<keyword evidence="3" id="KW-0472">Membrane</keyword>
<dbReference type="Proteomes" id="UP001166191">
    <property type="component" value="Unassembled WGS sequence"/>
</dbReference>
<feature type="transmembrane region" description="Helical" evidence="3">
    <location>
        <begin position="229"/>
        <end position="247"/>
    </location>
</feature>
<gene>
    <name evidence="5" type="ORF">KNW02_04675</name>
</gene>
<feature type="compositionally biased region" description="Basic and acidic residues" evidence="2">
    <location>
        <begin position="7"/>
        <end position="28"/>
    </location>
</feature>
<feature type="active site" description="Proton acceptor" evidence="1">
    <location>
        <position position="609"/>
    </location>
</feature>
<evidence type="ECO:0000256" key="3">
    <source>
        <dbReference type="SAM" id="Phobius"/>
    </source>
</evidence>
<protein>
    <recommendedName>
        <fullName evidence="4">PNPLA domain-containing protein</fullName>
    </recommendedName>
</protein>
<keyword evidence="3" id="KW-0812">Transmembrane</keyword>
<reference evidence="5" key="1">
    <citation type="submission" date="2021-06" db="EMBL/GenBank/DDBJ databases">
        <title>Paracoccus bacterium XHP0099 sp. nov., isolated from the surface waters of the Yellow Sea.</title>
        <authorList>
            <person name="Xue H."/>
            <person name="Zhang D."/>
        </authorList>
    </citation>
    <scope>NUCLEOTIDE SEQUENCE</scope>
    <source>
        <strain evidence="5">XHP0099</strain>
    </source>
</reference>
<comment type="caution">
    <text evidence="5">The sequence shown here is derived from an EMBL/GenBank/DDBJ whole genome shotgun (WGS) entry which is preliminary data.</text>
</comment>
<feature type="transmembrane region" description="Helical" evidence="3">
    <location>
        <begin position="123"/>
        <end position="145"/>
    </location>
</feature>
<feature type="region of interest" description="Disordered" evidence="2">
    <location>
        <begin position="1"/>
        <end position="33"/>
    </location>
</feature>
<proteinExistence type="predicted"/>
<feature type="transmembrane region" description="Helical" evidence="3">
    <location>
        <begin position="302"/>
        <end position="320"/>
    </location>
</feature>
<evidence type="ECO:0000259" key="4">
    <source>
        <dbReference type="PROSITE" id="PS51635"/>
    </source>
</evidence>
<feature type="short sequence motif" description="GXSXG" evidence="1">
    <location>
        <begin position="429"/>
        <end position="433"/>
    </location>
</feature>
<feature type="transmembrane region" description="Helical" evidence="3">
    <location>
        <begin position="327"/>
        <end position="345"/>
    </location>
</feature>
<feature type="transmembrane region" description="Helical" evidence="3">
    <location>
        <begin position="40"/>
        <end position="60"/>
    </location>
</feature>
<feature type="domain" description="PNPLA" evidence="4">
    <location>
        <begin position="392"/>
        <end position="622"/>
    </location>
</feature>